<keyword evidence="8" id="KW-1185">Reference proteome</keyword>
<dbReference type="GO" id="GO:0061630">
    <property type="term" value="F:ubiquitin protein ligase activity"/>
    <property type="evidence" value="ECO:0007669"/>
    <property type="project" value="TreeGrafter"/>
</dbReference>
<evidence type="ECO:0000313" key="7">
    <source>
        <dbReference type="EMBL" id="KAG2623000.1"/>
    </source>
</evidence>
<dbReference type="GO" id="GO:0016567">
    <property type="term" value="P:protein ubiquitination"/>
    <property type="evidence" value="ECO:0007669"/>
    <property type="project" value="TreeGrafter"/>
</dbReference>
<accession>A0A8T0UKE5</accession>
<dbReference type="GO" id="GO:0008270">
    <property type="term" value="F:zinc ion binding"/>
    <property type="evidence" value="ECO:0007669"/>
    <property type="project" value="UniProtKB-KW"/>
</dbReference>
<comment type="caution">
    <text evidence="7">The sequence shown here is derived from an EMBL/GenBank/DDBJ whole genome shotgun (WGS) entry which is preliminary data.</text>
</comment>
<evidence type="ECO:0000256" key="4">
    <source>
        <dbReference type="PROSITE-ProRule" id="PRU00175"/>
    </source>
</evidence>
<evidence type="ECO:0000313" key="8">
    <source>
        <dbReference type="Proteomes" id="UP000823388"/>
    </source>
</evidence>
<dbReference type="InterPro" id="IPR001841">
    <property type="entry name" value="Znf_RING"/>
</dbReference>
<dbReference type="GO" id="GO:0005737">
    <property type="term" value="C:cytoplasm"/>
    <property type="evidence" value="ECO:0007669"/>
    <property type="project" value="TreeGrafter"/>
</dbReference>
<sequence length="182" mass="19773">MEEGYRQREFHASLQRLRARSREERDADAQQTREPVITQPSAADRQLAAGSAEEPRGGGLPGDLQDPRVHDAETSSNDHDDVPQDDELAGGDGDGDGDDSFGGILASAAVVAGLEKQRYSGPSSSGDDDDECPICMMDYEVDDEQSVMPCKHRFHDKCLAGWLANSHLCPLCRHALPTEAHT</sequence>
<feature type="domain" description="RING-type" evidence="6">
    <location>
        <begin position="132"/>
        <end position="173"/>
    </location>
</feature>
<feature type="region of interest" description="Disordered" evidence="5">
    <location>
        <begin position="1"/>
        <end position="102"/>
    </location>
</feature>
<dbReference type="PROSITE" id="PS50089">
    <property type="entry name" value="ZF_RING_2"/>
    <property type="match status" value="1"/>
</dbReference>
<dbReference type="EMBL" id="CM029041">
    <property type="protein sequence ID" value="KAG2623000.1"/>
    <property type="molecule type" value="Genomic_DNA"/>
</dbReference>
<gene>
    <name evidence="7" type="ORF">PVAP13_3KG026600</name>
</gene>
<dbReference type="Pfam" id="PF13639">
    <property type="entry name" value="zf-RING_2"/>
    <property type="match status" value="1"/>
</dbReference>
<keyword evidence="1" id="KW-0479">Metal-binding</keyword>
<keyword evidence="2 4" id="KW-0863">Zinc-finger</keyword>
<dbReference type="Gene3D" id="3.30.40.10">
    <property type="entry name" value="Zinc/RING finger domain, C3HC4 (zinc finger)"/>
    <property type="match status" value="1"/>
</dbReference>
<dbReference type="SMART" id="SM00184">
    <property type="entry name" value="RING"/>
    <property type="match status" value="1"/>
</dbReference>
<feature type="compositionally biased region" description="Acidic residues" evidence="5">
    <location>
        <begin position="83"/>
        <end position="99"/>
    </location>
</feature>
<dbReference type="SUPFAM" id="SSF57850">
    <property type="entry name" value="RING/U-box"/>
    <property type="match status" value="1"/>
</dbReference>
<protein>
    <recommendedName>
        <fullName evidence="6">RING-type domain-containing protein</fullName>
    </recommendedName>
</protein>
<evidence type="ECO:0000256" key="1">
    <source>
        <dbReference type="ARBA" id="ARBA00022723"/>
    </source>
</evidence>
<proteinExistence type="predicted"/>
<name>A0A8T0UKE5_PANVG</name>
<evidence type="ECO:0000256" key="3">
    <source>
        <dbReference type="ARBA" id="ARBA00022833"/>
    </source>
</evidence>
<dbReference type="PANTHER" id="PTHR15710">
    <property type="entry name" value="E3 UBIQUITIN-PROTEIN LIGASE PRAJA"/>
    <property type="match status" value="1"/>
</dbReference>
<feature type="compositionally biased region" description="Basic and acidic residues" evidence="5">
    <location>
        <begin position="1"/>
        <end position="11"/>
    </location>
</feature>
<dbReference type="InterPro" id="IPR013083">
    <property type="entry name" value="Znf_RING/FYVE/PHD"/>
</dbReference>
<keyword evidence="3" id="KW-0862">Zinc</keyword>
<reference evidence="7" key="1">
    <citation type="submission" date="2020-05" db="EMBL/GenBank/DDBJ databases">
        <title>WGS assembly of Panicum virgatum.</title>
        <authorList>
            <person name="Lovell J.T."/>
            <person name="Jenkins J."/>
            <person name="Shu S."/>
            <person name="Juenger T.E."/>
            <person name="Schmutz J."/>
        </authorList>
    </citation>
    <scope>NUCLEOTIDE SEQUENCE</scope>
    <source>
        <strain evidence="7">AP13</strain>
    </source>
</reference>
<feature type="compositionally biased region" description="Basic and acidic residues" evidence="5">
    <location>
        <begin position="65"/>
        <end position="82"/>
    </location>
</feature>
<evidence type="ECO:0000256" key="2">
    <source>
        <dbReference type="ARBA" id="ARBA00022771"/>
    </source>
</evidence>
<dbReference type="AlphaFoldDB" id="A0A8T0UKE5"/>
<evidence type="ECO:0000256" key="5">
    <source>
        <dbReference type="SAM" id="MobiDB-lite"/>
    </source>
</evidence>
<evidence type="ECO:0000259" key="6">
    <source>
        <dbReference type="PROSITE" id="PS50089"/>
    </source>
</evidence>
<dbReference type="Proteomes" id="UP000823388">
    <property type="component" value="Chromosome 3K"/>
</dbReference>
<organism evidence="7 8">
    <name type="scientific">Panicum virgatum</name>
    <name type="common">Blackwell switchgrass</name>
    <dbReference type="NCBI Taxonomy" id="38727"/>
    <lineage>
        <taxon>Eukaryota</taxon>
        <taxon>Viridiplantae</taxon>
        <taxon>Streptophyta</taxon>
        <taxon>Embryophyta</taxon>
        <taxon>Tracheophyta</taxon>
        <taxon>Spermatophyta</taxon>
        <taxon>Magnoliopsida</taxon>
        <taxon>Liliopsida</taxon>
        <taxon>Poales</taxon>
        <taxon>Poaceae</taxon>
        <taxon>PACMAD clade</taxon>
        <taxon>Panicoideae</taxon>
        <taxon>Panicodae</taxon>
        <taxon>Paniceae</taxon>
        <taxon>Panicinae</taxon>
        <taxon>Panicum</taxon>
        <taxon>Panicum sect. Hiantes</taxon>
    </lineage>
</organism>
<dbReference type="PANTHER" id="PTHR15710:SF77">
    <property type="entry name" value="RING-H2 FINGER PROTEIN ATL21B"/>
    <property type="match status" value="1"/>
</dbReference>